<gene>
    <name evidence="1" type="ORF">ACFX5E_14465</name>
</gene>
<dbReference type="EMBL" id="JBHZPZ010000021">
    <property type="protein sequence ID" value="MFE3869265.1"/>
    <property type="molecule type" value="Genomic_DNA"/>
</dbReference>
<accession>A0ABW6I0F0</accession>
<evidence type="ECO:0000313" key="1">
    <source>
        <dbReference type="EMBL" id="MFE3869265.1"/>
    </source>
</evidence>
<comment type="caution">
    <text evidence="1">The sequence shown here is derived from an EMBL/GenBank/DDBJ whole genome shotgun (WGS) entry which is preliminary data.</text>
</comment>
<dbReference type="RefSeq" id="WP_379855873.1">
    <property type="nucleotide sequence ID" value="NZ_JBHZPZ010000021.1"/>
</dbReference>
<keyword evidence="2" id="KW-1185">Reference proteome</keyword>
<name>A0ABW6I0F0_9FLAO</name>
<proteinExistence type="predicted"/>
<evidence type="ECO:0000313" key="2">
    <source>
        <dbReference type="Proteomes" id="UP001600109"/>
    </source>
</evidence>
<organism evidence="1 2">
    <name type="scientific">Flavobacterium xylosi</name>
    <dbReference type="NCBI Taxonomy" id="3230415"/>
    <lineage>
        <taxon>Bacteria</taxon>
        <taxon>Pseudomonadati</taxon>
        <taxon>Bacteroidota</taxon>
        <taxon>Flavobacteriia</taxon>
        <taxon>Flavobacteriales</taxon>
        <taxon>Flavobacteriaceae</taxon>
        <taxon>Flavobacterium</taxon>
    </lineage>
</organism>
<dbReference type="Proteomes" id="UP001600109">
    <property type="component" value="Unassembled WGS sequence"/>
</dbReference>
<sequence length="251" mass="28594">MAKVIGNIKIKGTLDDLVFYEGQDGENLLRTKGKSSLSSAEFYSNPIYQRIRDHGKEFGQAAKLSRTFRALVHAFNEKAKDQSYPGRVNQLLLEIIKEDLVHPVGQRTLAQGIQEEEVASYLLGFEGNKLRPLDKVLLAPWQWNVAACQVEVPEFDPLVHIDWPANASHVELCAGRTNWDFESTHFVTHYSETFTFEKISEVVDLQLAVAEPEASGLSFLYFYIGFSEKQRKKMKPLKRIHNTVSLCKVYE</sequence>
<reference evidence="1 2" key="1">
    <citation type="submission" date="2024-06" db="EMBL/GenBank/DDBJ databases">
        <title>Flavobacterium spp. isolated from glacier.</title>
        <authorList>
            <person name="Han D."/>
        </authorList>
    </citation>
    <scope>NUCLEOTIDE SEQUENCE [LARGE SCALE GENOMIC DNA]</scope>
    <source>
        <strain evidence="1 2">LS2P90</strain>
    </source>
</reference>
<protein>
    <submittedName>
        <fullName evidence="1">Uncharacterized protein</fullName>
    </submittedName>
</protein>